<evidence type="ECO:0000256" key="2">
    <source>
        <dbReference type="ARBA" id="ARBA00008854"/>
    </source>
</evidence>
<comment type="subcellular location">
    <subcellularLocation>
        <location evidence="1">Membrane</location>
        <topology evidence="1">Single-pass membrane protein</topology>
    </subcellularLocation>
</comment>
<keyword evidence="5 6" id="KW-0472">Membrane</keyword>
<evidence type="ECO:0000313" key="8">
    <source>
        <dbReference type="Proteomes" id="UP000037210"/>
    </source>
</evidence>
<dbReference type="Gene3D" id="1.20.1440.20">
    <property type="entry name" value="LemA-like domain"/>
    <property type="match status" value="1"/>
</dbReference>
<proteinExistence type="inferred from homology"/>
<organism evidence="7 8">
    <name type="scientific">miscellaneous Crenarchaeota group-15 archaeon DG-45</name>
    <dbReference type="NCBI Taxonomy" id="1685127"/>
    <lineage>
        <taxon>Archaea</taxon>
        <taxon>Candidatus Bathyarchaeota</taxon>
        <taxon>MCG-15</taxon>
    </lineage>
</organism>
<dbReference type="EMBL" id="LFWZ01000010">
    <property type="protein sequence ID" value="KON31209.1"/>
    <property type="molecule type" value="Genomic_DNA"/>
</dbReference>
<gene>
    <name evidence="7" type="ORF">AC482_01515</name>
</gene>
<evidence type="ECO:0000256" key="4">
    <source>
        <dbReference type="ARBA" id="ARBA00022989"/>
    </source>
</evidence>
<evidence type="ECO:0000256" key="1">
    <source>
        <dbReference type="ARBA" id="ARBA00004167"/>
    </source>
</evidence>
<dbReference type="Pfam" id="PF04011">
    <property type="entry name" value="LemA"/>
    <property type="match status" value="1"/>
</dbReference>
<accession>A0A0M0BRZ7</accession>
<dbReference type="SUPFAM" id="SSF140478">
    <property type="entry name" value="LemA-like"/>
    <property type="match status" value="1"/>
</dbReference>
<evidence type="ECO:0000256" key="6">
    <source>
        <dbReference type="SAM" id="Phobius"/>
    </source>
</evidence>
<sequence>MSWVVWLAVGVALIVAVFILVLVYYYNRIRVLGNRIEEAWAQIDVQLKKRYDLIPNLVETVKGYARHEREIFEKVTEARERMVSGGSREERMEASNELTGALRTLFAIAENYPDLKAGENFRLFQEQLDGIESKIAYARQYYNSSVLMYNNVITTIPGSWFAGGRQKHGFLEIPEEERRAVKVEF</sequence>
<keyword evidence="3 6" id="KW-0812">Transmembrane</keyword>
<dbReference type="InterPro" id="IPR007156">
    <property type="entry name" value="MamQ_LemA"/>
</dbReference>
<evidence type="ECO:0000256" key="5">
    <source>
        <dbReference type="ARBA" id="ARBA00023136"/>
    </source>
</evidence>
<dbReference type="AlphaFoldDB" id="A0A0M0BRZ7"/>
<dbReference type="PANTHER" id="PTHR34478:SF2">
    <property type="entry name" value="MEMBRANE PROTEIN"/>
    <property type="match status" value="1"/>
</dbReference>
<dbReference type="GO" id="GO:0016020">
    <property type="term" value="C:membrane"/>
    <property type="evidence" value="ECO:0007669"/>
    <property type="project" value="UniProtKB-SubCell"/>
</dbReference>
<comment type="caution">
    <text evidence="7">The sequence shown here is derived from an EMBL/GenBank/DDBJ whole genome shotgun (WGS) entry which is preliminary data.</text>
</comment>
<dbReference type="PATRIC" id="fig|1685127.3.peg.378"/>
<evidence type="ECO:0000313" key="7">
    <source>
        <dbReference type="EMBL" id="KON31209.1"/>
    </source>
</evidence>
<protein>
    <recommendedName>
        <fullName evidence="9">LemA family protein</fullName>
    </recommendedName>
</protein>
<feature type="transmembrane region" description="Helical" evidence="6">
    <location>
        <begin position="6"/>
        <end position="26"/>
    </location>
</feature>
<dbReference type="PANTHER" id="PTHR34478">
    <property type="entry name" value="PROTEIN LEMA"/>
    <property type="match status" value="1"/>
</dbReference>
<dbReference type="Proteomes" id="UP000037210">
    <property type="component" value="Unassembled WGS sequence"/>
</dbReference>
<dbReference type="InterPro" id="IPR023353">
    <property type="entry name" value="LemA-like_dom_sf"/>
</dbReference>
<keyword evidence="4 6" id="KW-1133">Transmembrane helix</keyword>
<evidence type="ECO:0000256" key="3">
    <source>
        <dbReference type="ARBA" id="ARBA00022692"/>
    </source>
</evidence>
<reference evidence="7 8" key="1">
    <citation type="submission" date="2015-06" db="EMBL/GenBank/DDBJ databases">
        <title>New insights into the roles of widespread benthic archaea in carbon and nitrogen cycling.</title>
        <authorList>
            <person name="Lazar C.S."/>
            <person name="Baker B.J."/>
            <person name="Seitz K.W."/>
            <person name="Hyde A.S."/>
            <person name="Dick G.J."/>
            <person name="Hinrichs K.-U."/>
            <person name="Teske A.P."/>
        </authorList>
    </citation>
    <scope>NUCLEOTIDE SEQUENCE [LARGE SCALE GENOMIC DNA]</scope>
    <source>
        <strain evidence="7">DG-45</strain>
    </source>
</reference>
<name>A0A0M0BRZ7_9ARCH</name>
<comment type="similarity">
    <text evidence="2">Belongs to the LemA family.</text>
</comment>
<evidence type="ECO:0008006" key="9">
    <source>
        <dbReference type="Google" id="ProtNLM"/>
    </source>
</evidence>